<dbReference type="KEGG" id="dva:DAD186_06640"/>
<keyword evidence="4" id="KW-0808">Transferase</keyword>
<keyword evidence="2" id="KW-0540">Nuclease</keyword>
<accession>A0A1B0ZGV4</accession>
<protein>
    <submittedName>
        <fullName evidence="4">Nucleotidyltransferase, putative</fullName>
    </submittedName>
</protein>
<gene>
    <name evidence="4" type="ORF">DAD186_06640</name>
</gene>
<reference evidence="4 5" key="1">
    <citation type="submission" date="2015-06" db="EMBL/GenBank/DDBJ databases">
        <title>Investigation of pathophysiology for high-risk pregnancy and development of treatment modality based on it.</title>
        <authorList>
            <person name="Kim B.-C."/>
            <person name="Lim S."/>
        </authorList>
    </citation>
    <scope>NUCLEOTIDE SEQUENCE [LARGE SCALE GENOMIC DNA]</scope>
    <source>
        <strain evidence="4 5">AD1-86</strain>
    </source>
</reference>
<evidence type="ECO:0000256" key="3">
    <source>
        <dbReference type="ARBA" id="ARBA00022801"/>
    </source>
</evidence>
<name>A0A1B0ZGV4_9MICO</name>
<dbReference type="EMBL" id="CP012117">
    <property type="protein sequence ID" value="ANP27214.1"/>
    <property type="molecule type" value="Genomic_DNA"/>
</dbReference>
<dbReference type="AlphaFoldDB" id="A0A1B0ZGV4"/>
<evidence type="ECO:0000313" key="4">
    <source>
        <dbReference type="EMBL" id="ANP27214.1"/>
    </source>
</evidence>
<dbReference type="Pfam" id="PF01934">
    <property type="entry name" value="HepT-like"/>
    <property type="match status" value="1"/>
</dbReference>
<evidence type="ECO:0000256" key="1">
    <source>
        <dbReference type="ARBA" id="ARBA00022649"/>
    </source>
</evidence>
<dbReference type="Proteomes" id="UP000092596">
    <property type="component" value="Chromosome"/>
</dbReference>
<sequence>MNHLPDEITGTHPEITWPQTWGSRNILVHQYFDGDVARDLVETHLPPLSKLLRCHISAD</sequence>
<dbReference type="GO" id="GO:0110001">
    <property type="term" value="C:toxin-antitoxin complex"/>
    <property type="evidence" value="ECO:0007669"/>
    <property type="project" value="InterPro"/>
</dbReference>
<dbReference type="GO" id="GO:0016787">
    <property type="term" value="F:hydrolase activity"/>
    <property type="evidence" value="ECO:0007669"/>
    <property type="project" value="UniProtKB-KW"/>
</dbReference>
<evidence type="ECO:0000313" key="5">
    <source>
        <dbReference type="Proteomes" id="UP000092596"/>
    </source>
</evidence>
<evidence type="ECO:0000256" key="2">
    <source>
        <dbReference type="ARBA" id="ARBA00022722"/>
    </source>
</evidence>
<organism evidence="4 5">
    <name type="scientific">Dermabacter vaginalis</name>
    <dbReference type="NCBI Taxonomy" id="1630135"/>
    <lineage>
        <taxon>Bacteria</taxon>
        <taxon>Bacillati</taxon>
        <taxon>Actinomycetota</taxon>
        <taxon>Actinomycetes</taxon>
        <taxon>Micrococcales</taxon>
        <taxon>Dermabacteraceae</taxon>
        <taxon>Dermabacter</taxon>
    </lineage>
</organism>
<keyword evidence="1" id="KW-1277">Toxin-antitoxin system</keyword>
<dbReference type="GO" id="GO:0004540">
    <property type="term" value="F:RNA nuclease activity"/>
    <property type="evidence" value="ECO:0007669"/>
    <property type="project" value="InterPro"/>
</dbReference>
<dbReference type="InterPro" id="IPR008201">
    <property type="entry name" value="HepT-like"/>
</dbReference>
<dbReference type="STRING" id="1630135.DAD186_06640"/>
<proteinExistence type="predicted"/>
<dbReference type="GO" id="GO:0016740">
    <property type="term" value="F:transferase activity"/>
    <property type="evidence" value="ECO:0007669"/>
    <property type="project" value="UniProtKB-KW"/>
</dbReference>
<keyword evidence="3" id="KW-0378">Hydrolase</keyword>